<dbReference type="InterPro" id="IPR000719">
    <property type="entry name" value="Prot_kinase_dom"/>
</dbReference>
<dbReference type="CDD" id="cd05121">
    <property type="entry name" value="ABC1_ADCK3-like"/>
    <property type="match status" value="1"/>
</dbReference>
<gene>
    <name evidence="3" type="ORF">HPP92_014295</name>
</gene>
<dbReference type="SUPFAM" id="SSF56112">
    <property type="entry name" value="Protein kinase-like (PK-like)"/>
    <property type="match status" value="1"/>
</dbReference>
<dbReference type="InterPro" id="IPR050154">
    <property type="entry name" value="UbiB_kinase"/>
</dbReference>
<evidence type="ECO:0000313" key="3">
    <source>
        <dbReference type="EMBL" id="KAG0474609.1"/>
    </source>
</evidence>
<dbReference type="Proteomes" id="UP000639772">
    <property type="component" value="Chromosome 7"/>
</dbReference>
<evidence type="ECO:0000259" key="2">
    <source>
        <dbReference type="PROSITE" id="PS50011"/>
    </source>
</evidence>
<dbReference type="OrthoDB" id="427480at2759"/>
<organism evidence="3 4">
    <name type="scientific">Vanilla planifolia</name>
    <name type="common">Vanilla</name>
    <dbReference type="NCBI Taxonomy" id="51239"/>
    <lineage>
        <taxon>Eukaryota</taxon>
        <taxon>Viridiplantae</taxon>
        <taxon>Streptophyta</taxon>
        <taxon>Embryophyta</taxon>
        <taxon>Tracheophyta</taxon>
        <taxon>Spermatophyta</taxon>
        <taxon>Magnoliopsida</taxon>
        <taxon>Liliopsida</taxon>
        <taxon>Asparagales</taxon>
        <taxon>Orchidaceae</taxon>
        <taxon>Vanilloideae</taxon>
        <taxon>Vanilleae</taxon>
        <taxon>Vanilla</taxon>
    </lineage>
</organism>
<dbReference type="EMBL" id="JADCNM010000007">
    <property type="protein sequence ID" value="KAG0474609.1"/>
    <property type="molecule type" value="Genomic_DNA"/>
</dbReference>
<sequence>MAVAALSWWPLFPSSARPRSAVKKGNSDKEHPFLSVVRRDREFLAESLRSYGEPLRPIVERVNTALSDLFWLRFLEYPYAQKQRPVSSWPSVSYPPGLSFLGILIADLEALKNYLDYIRHLFLVLTMPLPEFYDPEIVESYFSCRPHILAFRIVEVLSSFSFAAIRFQLIKVFKSNRLDVNEINSWGGSEYLVGQFLKEAMLSLGPTFVKVGQSLSTRPDMIGSEISRALSELHDKIPPFSRAVAMKIIEQELGGPVENFYSYLSEEPVAAASFGQVYQGRTLDGCSVAIKVQRPNMLHSVVRDIYILRLGLDILRKVAKRKSDLRLYADELGKGLVGELDYKIEAANASEFLDAHSQYSFMSVPRVLGHLTRKRVLTMEWMVGESPNTLLLQARGFAHEGQFTRIHKLESKRKLLDLVSKGAEATLVQLLETGLLHADPHPENLRYTPEGCIGFLDFGLLCRMKKEHQIAMLASIIHIVNGDWGALVYDLTSMDVVRPGTNLRSVTKDFVDALGEVNYIDGIPDIKFSLVLGKILSIALKYQFRMPPYYTLVLRSLASLEGLAVAADQKFQTFRAAYPYVVKKLLYDNSKAARRILYSVVFNNRRKSNGRRYCYFWK</sequence>
<dbReference type="PANTHER" id="PTHR10566">
    <property type="entry name" value="CHAPERONE-ACTIVITY OF BC1 COMPLEX CABC1 -RELATED"/>
    <property type="match status" value="1"/>
</dbReference>
<dbReference type="InterPro" id="IPR004147">
    <property type="entry name" value="ABC1_dom"/>
</dbReference>
<dbReference type="PANTHER" id="PTHR10566:SF123">
    <property type="entry name" value="PROTEIN KINASE SUPERFAMILY PROTEIN"/>
    <property type="match status" value="1"/>
</dbReference>
<dbReference type="PROSITE" id="PS50011">
    <property type="entry name" value="PROTEIN_KINASE_DOM"/>
    <property type="match status" value="1"/>
</dbReference>
<dbReference type="GO" id="GO:0004672">
    <property type="term" value="F:protein kinase activity"/>
    <property type="evidence" value="ECO:0007669"/>
    <property type="project" value="InterPro"/>
</dbReference>
<dbReference type="InterPro" id="IPR011009">
    <property type="entry name" value="Kinase-like_dom_sf"/>
</dbReference>
<accession>A0A835UT01</accession>
<dbReference type="GO" id="GO:0005524">
    <property type="term" value="F:ATP binding"/>
    <property type="evidence" value="ECO:0007669"/>
    <property type="project" value="InterPro"/>
</dbReference>
<comment type="similarity">
    <text evidence="1">Belongs to the protein kinase superfamily. ADCK protein kinase family.</text>
</comment>
<evidence type="ECO:0000256" key="1">
    <source>
        <dbReference type="ARBA" id="ARBA00009670"/>
    </source>
</evidence>
<reference evidence="3 4" key="1">
    <citation type="journal article" date="2020" name="Nat. Food">
        <title>A phased Vanilla planifolia genome enables genetic improvement of flavour and production.</title>
        <authorList>
            <person name="Hasing T."/>
            <person name="Tang H."/>
            <person name="Brym M."/>
            <person name="Khazi F."/>
            <person name="Huang T."/>
            <person name="Chambers A.H."/>
        </authorList>
    </citation>
    <scope>NUCLEOTIDE SEQUENCE [LARGE SCALE GENOMIC DNA]</scope>
    <source>
        <tissue evidence="3">Leaf</tissue>
    </source>
</reference>
<evidence type="ECO:0000313" key="4">
    <source>
        <dbReference type="Proteomes" id="UP000639772"/>
    </source>
</evidence>
<protein>
    <recommendedName>
        <fullName evidence="2">Protein kinase domain-containing protein</fullName>
    </recommendedName>
</protein>
<comment type="caution">
    <text evidence="3">The sequence shown here is derived from an EMBL/GenBank/DDBJ whole genome shotgun (WGS) entry which is preliminary data.</text>
</comment>
<dbReference type="Pfam" id="PF03109">
    <property type="entry name" value="ABC1"/>
    <property type="match status" value="1"/>
</dbReference>
<dbReference type="AlphaFoldDB" id="A0A835UT01"/>
<feature type="domain" description="Protein kinase" evidence="2">
    <location>
        <begin position="263"/>
        <end position="618"/>
    </location>
</feature>
<name>A0A835UT01_VANPL</name>
<proteinExistence type="inferred from homology"/>